<reference evidence="1 2" key="1">
    <citation type="submission" date="2020-03" db="EMBL/GenBank/DDBJ databases">
        <title>Draft Genome Sequence of Cudoniella acicularis.</title>
        <authorList>
            <person name="Buettner E."/>
            <person name="Kellner H."/>
        </authorList>
    </citation>
    <scope>NUCLEOTIDE SEQUENCE [LARGE SCALE GENOMIC DNA]</scope>
    <source>
        <strain evidence="1 2">DSM 108380</strain>
    </source>
</reference>
<protein>
    <submittedName>
        <fullName evidence="1">Uncharacterized protein</fullName>
    </submittedName>
</protein>
<dbReference type="Proteomes" id="UP000566819">
    <property type="component" value="Unassembled WGS sequence"/>
</dbReference>
<proteinExistence type="predicted"/>
<evidence type="ECO:0000313" key="2">
    <source>
        <dbReference type="Proteomes" id="UP000566819"/>
    </source>
</evidence>
<keyword evidence="2" id="KW-1185">Reference proteome</keyword>
<gene>
    <name evidence="1" type="ORF">G7Y89_g3813</name>
</gene>
<dbReference type="EMBL" id="JAAMPI010000194">
    <property type="protein sequence ID" value="KAF4634298.1"/>
    <property type="molecule type" value="Genomic_DNA"/>
</dbReference>
<evidence type="ECO:0000313" key="1">
    <source>
        <dbReference type="EMBL" id="KAF4634298.1"/>
    </source>
</evidence>
<accession>A0A8H4RRH1</accession>
<comment type="caution">
    <text evidence="1">The sequence shown here is derived from an EMBL/GenBank/DDBJ whole genome shotgun (WGS) entry which is preliminary data.</text>
</comment>
<name>A0A8H4RRH1_9HELO</name>
<dbReference type="OrthoDB" id="5402897at2759"/>
<sequence>MAILELLSVSKLEGYYDITKRELSLIAEINIENITSGIQFARVPWFGGLKYELVGWVGPPTQPSTKPFEEKFPLTKLLPVIVSDREHPNEIALDIHVIGGLIDLGDAKKVQAAPSTLTNLNEVFPLTPITINTLYKMTFLISVPAETPKFGEVIPTFDQSFLELEDARIIDNNIIWTFLTVQTGHTQVIINILGGIALYHKTITYDINISLPLEPGPVIQSS</sequence>
<dbReference type="AlphaFoldDB" id="A0A8H4RRH1"/>
<organism evidence="1 2">
    <name type="scientific">Cudoniella acicularis</name>
    <dbReference type="NCBI Taxonomy" id="354080"/>
    <lineage>
        <taxon>Eukaryota</taxon>
        <taxon>Fungi</taxon>
        <taxon>Dikarya</taxon>
        <taxon>Ascomycota</taxon>
        <taxon>Pezizomycotina</taxon>
        <taxon>Leotiomycetes</taxon>
        <taxon>Helotiales</taxon>
        <taxon>Tricladiaceae</taxon>
        <taxon>Cudoniella</taxon>
    </lineage>
</organism>